<gene>
    <name evidence="2" type="ORF">SAMN05444167_3256</name>
</gene>
<evidence type="ECO:0000256" key="1">
    <source>
        <dbReference type="SAM" id="SignalP"/>
    </source>
</evidence>
<protein>
    <recommendedName>
        <fullName evidence="4">NHL repeat-containing protein</fullName>
    </recommendedName>
</protein>
<evidence type="ECO:0000313" key="3">
    <source>
        <dbReference type="Proteomes" id="UP000182427"/>
    </source>
</evidence>
<reference evidence="2 3" key="1">
    <citation type="submission" date="2016-10" db="EMBL/GenBank/DDBJ databases">
        <authorList>
            <person name="de Groot N.N."/>
        </authorList>
    </citation>
    <scope>NUCLEOTIDE SEQUENCE [LARGE SCALE GENOMIC DNA]</scope>
    <source>
        <strain evidence="2 3">GAS232</strain>
    </source>
</reference>
<dbReference type="Gene3D" id="2.60.40.1190">
    <property type="match status" value="1"/>
</dbReference>
<evidence type="ECO:0008006" key="4">
    <source>
        <dbReference type="Google" id="ProtNLM"/>
    </source>
</evidence>
<dbReference type="SUPFAM" id="SSF63825">
    <property type="entry name" value="YWTD domain"/>
    <property type="match status" value="1"/>
</dbReference>
<dbReference type="Gene3D" id="2.120.10.30">
    <property type="entry name" value="TolB, C-terminal domain"/>
    <property type="match status" value="1"/>
</dbReference>
<accession>A0A1G7NUM1</accession>
<organism evidence="2 3">
    <name type="scientific">Terriglobus roseus</name>
    <dbReference type="NCBI Taxonomy" id="392734"/>
    <lineage>
        <taxon>Bacteria</taxon>
        <taxon>Pseudomonadati</taxon>
        <taxon>Acidobacteriota</taxon>
        <taxon>Terriglobia</taxon>
        <taxon>Terriglobales</taxon>
        <taxon>Acidobacteriaceae</taxon>
        <taxon>Terriglobus</taxon>
    </lineage>
</organism>
<dbReference type="RefSeq" id="WP_083346077.1">
    <property type="nucleotide sequence ID" value="NZ_LT629690.1"/>
</dbReference>
<name>A0A1G7NUM1_9BACT</name>
<dbReference type="InterPro" id="IPR011042">
    <property type="entry name" value="6-blade_b-propeller_TolB-like"/>
</dbReference>
<dbReference type="AlphaFoldDB" id="A0A1G7NUM1"/>
<dbReference type="EMBL" id="LT629690">
    <property type="protein sequence ID" value="SDF77019.1"/>
    <property type="molecule type" value="Genomic_DNA"/>
</dbReference>
<proteinExistence type="predicted"/>
<keyword evidence="1" id="KW-0732">Signal</keyword>
<keyword evidence="3" id="KW-1185">Reference proteome</keyword>
<evidence type="ECO:0000313" key="2">
    <source>
        <dbReference type="EMBL" id="SDF77019.1"/>
    </source>
</evidence>
<sequence>MYRPFAAFLSLGSFVLTLCGHVSAQTQTEPEKSAQPHGISIPYESKQDGLLTIVLEDEKGNRIKNLSPDIPVHTGHNLITWDGSSLDGVAHAGRYHVRGLFHQRIVPHLQYSIYSPGTPPWPKADGTGAWLADHTAPASALFLPEGSEWPTHSKSPQILLGAQAAEAGHALMWTDLDGHKLDGIKIRGWNGGIALARDDGSQRNPDHIAYTVYVVNPSRDFGKTDPGGLQIFILTKAGLTPLEKIVGGIQMHDAFRELVGLGVQNGLLLLANPAANEIVAFDVRHGAQPSFAKIALPKLGSLAFEQDGHLLVTTDGAITRFAVQNDWHTLRLTDPQKVISASVLESPKQIVEKDHEIYVTDWGHSHQVKVFSAVTGKLARVIGRPGGPQIGTYDEQRMAHPMGMTIDSKGVLWVAEEDYLPKRISRWDAKTGQFINAWYGPTQYGGGGLADPHDLYRAYYPSIGNPGSMGLLEFRIDPATGKERLAAVRYRFPDPLHDSISYSGYEAKPIFFPNDMIPVGSHGGITPAQTFYYKGHQYFTDSYNTYWYNQTTVTNLWVLENGVCRPIASVGWVGPVGNPHHWTTLDQPNIRNKMPAGDPNQTFFVWTDRNHDHAVQADEVEFSRPSTHGGAGVVFQPDLSVISGGPYHLPTASVDAAGVPSFDLSELALLSKTPANGDVALSPDGWFVADMSGYKDGQLRWRIPTRPSSLPPSGAGDIQDPKRMLGYPVRPSAGQAGYLVARYSYMGEIYIYTVDGLLVATLGGDTRSSPFWPYPSQTRNMEITNLSFEAEQFWPFMFGKDDGNVYLSVGKWHTSIVRLDGLASIERVDLGYLTVNQQEITDAAPLREESVLREKLKAEVKVHHVEASTKASAERWPAKDWAAIDKNASFQLGTDGKNLIVAYRTNYADLLRNSASEFPFAFTQGGGLDLMVRASGPSDDRHATSGDARLFVTRRNGKLLAVLYHQKSSKQGHRVSFASPVSEVVFDDVQDVSDQVTLTADGGFYQVAVPLSLLGLDPTSGRQYRGDVGFVLSDGTRAQARVYWHNKVDAMTADIPSEANLNPGQWGLFRF</sequence>
<dbReference type="Proteomes" id="UP000182427">
    <property type="component" value="Chromosome I"/>
</dbReference>
<feature type="chain" id="PRO_5009242134" description="NHL repeat-containing protein" evidence="1">
    <location>
        <begin position="25"/>
        <end position="1071"/>
    </location>
</feature>
<feature type="signal peptide" evidence="1">
    <location>
        <begin position="1"/>
        <end position="24"/>
    </location>
</feature>